<dbReference type="AlphaFoldDB" id="A0A2S4VPX3"/>
<dbReference type="VEuPathDB" id="FungiDB:PSHT_07416"/>
<keyword evidence="3" id="KW-1185">Reference proteome</keyword>
<feature type="compositionally biased region" description="Polar residues" evidence="1">
    <location>
        <begin position="23"/>
        <end position="44"/>
    </location>
</feature>
<accession>A0A2S4VPX3</accession>
<sequence length="195" mass="20835">MAGASSKPHLIPSQPPPPAERSTAPSKQETSKNPAELQQTIDQLLSQVQLARDTLISSRQEAGCRSTEQQERHGQETGSAGTQPGHPTNLGHCLGSSSGRSTEPAVDGWRTGPRIDGLEEDAGNGMRRLDGSLSRLGRRISSSIARPAILTKELSTGTVVVGDEVVPRSESVVEPELIYQTRNQASIEIKLSIKI</sequence>
<reference evidence="2" key="1">
    <citation type="submission" date="2017-12" db="EMBL/GenBank/DDBJ databases">
        <title>Gene loss provides genomic basis for host adaptation in cereal stripe rust fungi.</title>
        <authorList>
            <person name="Xia C."/>
        </authorList>
    </citation>
    <scope>NUCLEOTIDE SEQUENCE [LARGE SCALE GENOMIC DNA]</scope>
    <source>
        <strain evidence="2">93-210</strain>
    </source>
</reference>
<evidence type="ECO:0000313" key="2">
    <source>
        <dbReference type="EMBL" id="POW11596.1"/>
    </source>
</evidence>
<organism evidence="2 3">
    <name type="scientific">Puccinia striiformis</name>
    <dbReference type="NCBI Taxonomy" id="27350"/>
    <lineage>
        <taxon>Eukaryota</taxon>
        <taxon>Fungi</taxon>
        <taxon>Dikarya</taxon>
        <taxon>Basidiomycota</taxon>
        <taxon>Pucciniomycotina</taxon>
        <taxon>Pucciniomycetes</taxon>
        <taxon>Pucciniales</taxon>
        <taxon>Pucciniaceae</taxon>
        <taxon>Puccinia</taxon>
    </lineage>
</organism>
<feature type="compositionally biased region" description="Polar residues" evidence="1">
    <location>
        <begin position="76"/>
        <end position="86"/>
    </location>
</feature>
<proteinExistence type="predicted"/>
<dbReference type="EMBL" id="PKSL01000037">
    <property type="protein sequence ID" value="POW11596.1"/>
    <property type="molecule type" value="Genomic_DNA"/>
</dbReference>
<gene>
    <name evidence="2" type="ORF">PSTT_05179</name>
</gene>
<evidence type="ECO:0000256" key="1">
    <source>
        <dbReference type="SAM" id="MobiDB-lite"/>
    </source>
</evidence>
<dbReference type="Proteomes" id="UP000239156">
    <property type="component" value="Unassembled WGS sequence"/>
</dbReference>
<protein>
    <submittedName>
        <fullName evidence="2">Uncharacterized protein</fullName>
    </submittedName>
</protein>
<feature type="region of interest" description="Disordered" evidence="1">
    <location>
        <begin position="1"/>
        <end position="44"/>
    </location>
</feature>
<dbReference type="VEuPathDB" id="FungiDB:PSTT_05179"/>
<name>A0A2S4VPX3_9BASI</name>
<evidence type="ECO:0000313" key="3">
    <source>
        <dbReference type="Proteomes" id="UP000239156"/>
    </source>
</evidence>
<comment type="caution">
    <text evidence="2">The sequence shown here is derived from an EMBL/GenBank/DDBJ whole genome shotgun (WGS) entry which is preliminary data.</text>
</comment>
<feature type="region of interest" description="Disordered" evidence="1">
    <location>
        <begin position="59"/>
        <end position="130"/>
    </location>
</feature>